<accession>A0A975IH14</accession>
<sequence length="51" mass="5779">MTQEEQNIMHSELVKLKKRLTSDKAKATLVEGNAKELPSKIKALLENQNND</sequence>
<dbReference type="Proteomes" id="UP000672009">
    <property type="component" value="Chromosome"/>
</dbReference>
<dbReference type="EMBL" id="CP072793">
    <property type="protein sequence ID" value="QTR53706.1"/>
    <property type="molecule type" value="Genomic_DNA"/>
</dbReference>
<keyword evidence="2" id="KW-1185">Reference proteome</keyword>
<organism evidence="1 2">
    <name type="scientific">Thiothrix unzii</name>
    <dbReference type="NCBI Taxonomy" id="111769"/>
    <lineage>
        <taxon>Bacteria</taxon>
        <taxon>Pseudomonadati</taxon>
        <taxon>Pseudomonadota</taxon>
        <taxon>Gammaproteobacteria</taxon>
        <taxon>Thiotrichales</taxon>
        <taxon>Thiotrichaceae</taxon>
        <taxon>Thiothrix</taxon>
    </lineage>
</organism>
<proteinExistence type="predicted"/>
<name>A0A975IH14_9GAMM</name>
<evidence type="ECO:0000313" key="2">
    <source>
        <dbReference type="Proteomes" id="UP000672009"/>
    </source>
</evidence>
<dbReference type="AlphaFoldDB" id="A0A975IH14"/>
<dbReference type="RefSeq" id="WP_210219216.1">
    <property type="nucleotide sequence ID" value="NZ_CP072793.1"/>
</dbReference>
<reference evidence="1" key="1">
    <citation type="submission" date="2021-04" db="EMBL/GenBank/DDBJ databases">
        <title>Genomics, taxonomy and metabolism of representatives of sulfur bacteria of the genus Thiothrix: Thiothrix fructosivorans QT, Thiothrix unzii A1T and three new species, Thiothrix subterranea sp. nov., Thiothrix litoralis sp. nov. and 'Candidatus Thiothrix anitrata' sp. nov.</title>
        <authorList>
            <person name="Ravin N.V."/>
            <person name="Smolyakov D."/>
            <person name="Rudenko T.S."/>
            <person name="Mardanov A.V."/>
            <person name="Beletsky A.V."/>
            <person name="Markov N.D."/>
            <person name="Fomenkov A.I."/>
            <person name="Roberts R.J."/>
            <person name="Karnachuk O.V."/>
            <person name="Novikov A."/>
            <person name="Grabovich M.Y."/>
        </authorList>
    </citation>
    <scope>NUCLEOTIDE SEQUENCE</scope>
    <source>
        <strain evidence="1">A1</strain>
    </source>
</reference>
<protein>
    <submittedName>
        <fullName evidence="1">Uncharacterized protein</fullName>
    </submittedName>
</protein>
<gene>
    <name evidence="1" type="ORF">J9260_01030</name>
</gene>
<evidence type="ECO:0000313" key="1">
    <source>
        <dbReference type="EMBL" id="QTR53706.1"/>
    </source>
</evidence>
<dbReference type="KEGG" id="tun:J9260_01030"/>